<dbReference type="EMBL" id="FTOA01000002">
    <property type="protein sequence ID" value="SIS47682.1"/>
    <property type="molecule type" value="Genomic_DNA"/>
</dbReference>
<accession>A0A1N7JE86</accession>
<dbReference type="Pfam" id="PF02556">
    <property type="entry name" value="SecB"/>
    <property type="match status" value="1"/>
</dbReference>
<reference evidence="7 8" key="1">
    <citation type="submission" date="2017-01" db="EMBL/GenBank/DDBJ databases">
        <authorList>
            <person name="Mah S.A."/>
            <person name="Swanson W.J."/>
            <person name="Moy G.W."/>
            <person name="Vacquier V.D."/>
        </authorList>
    </citation>
    <scope>NUCLEOTIDE SEQUENCE [LARGE SCALE GENOMIC DNA]</scope>
    <source>
        <strain evidence="7 8">DSM 11589</strain>
    </source>
</reference>
<dbReference type="HAMAP" id="MF_00821">
    <property type="entry name" value="SecB"/>
    <property type="match status" value="1"/>
</dbReference>
<keyword evidence="5 6" id="KW-0143">Chaperone</keyword>
<dbReference type="Gene3D" id="3.10.420.10">
    <property type="entry name" value="SecB-like"/>
    <property type="match status" value="1"/>
</dbReference>
<comment type="subcellular location">
    <subcellularLocation>
        <location evidence="6">Cytoplasm</location>
    </subcellularLocation>
</comment>
<dbReference type="PRINTS" id="PR01594">
    <property type="entry name" value="SECBCHAPRONE"/>
</dbReference>
<evidence type="ECO:0000313" key="8">
    <source>
        <dbReference type="Proteomes" id="UP000185678"/>
    </source>
</evidence>
<dbReference type="SUPFAM" id="SSF54611">
    <property type="entry name" value="SecB-like"/>
    <property type="match status" value="1"/>
</dbReference>
<evidence type="ECO:0000256" key="1">
    <source>
        <dbReference type="ARBA" id="ARBA00009990"/>
    </source>
</evidence>
<dbReference type="NCBIfam" id="TIGR00809">
    <property type="entry name" value="secB"/>
    <property type="match status" value="1"/>
</dbReference>
<evidence type="ECO:0000256" key="6">
    <source>
        <dbReference type="HAMAP-Rule" id="MF_00821"/>
    </source>
</evidence>
<keyword evidence="3 6" id="KW-0653">Protein transport</keyword>
<evidence type="ECO:0000313" key="7">
    <source>
        <dbReference type="EMBL" id="SIS47682.1"/>
    </source>
</evidence>
<dbReference type="OrthoDB" id="9795145at2"/>
<keyword evidence="8" id="KW-1185">Reference proteome</keyword>
<evidence type="ECO:0000256" key="4">
    <source>
        <dbReference type="ARBA" id="ARBA00023010"/>
    </source>
</evidence>
<dbReference type="PANTHER" id="PTHR36918:SF1">
    <property type="entry name" value="PROTEIN-EXPORT PROTEIN SECB"/>
    <property type="match status" value="1"/>
</dbReference>
<dbReference type="GO" id="GO:0005737">
    <property type="term" value="C:cytoplasm"/>
    <property type="evidence" value="ECO:0007669"/>
    <property type="project" value="UniProtKB-SubCell"/>
</dbReference>
<dbReference type="GO" id="GO:0051082">
    <property type="term" value="F:unfolded protein binding"/>
    <property type="evidence" value="ECO:0007669"/>
    <property type="project" value="InterPro"/>
</dbReference>
<evidence type="ECO:0000256" key="5">
    <source>
        <dbReference type="ARBA" id="ARBA00023186"/>
    </source>
</evidence>
<gene>
    <name evidence="6" type="primary">secB</name>
    <name evidence="7" type="ORF">SAMN05421779_102161</name>
</gene>
<keyword evidence="4 6" id="KW-0811">Translocation</keyword>
<dbReference type="RefSeq" id="WP_076399071.1">
    <property type="nucleotide sequence ID" value="NZ_FTOA01000002.1"/>
</dbReference>
<name>A0A1N7JE86_9PROT</name>
<evidence type="ECO:0000256" key="3">
    <source>
        <dbReference type="ARBA" id="ARBA00022927"/>
    </source>
</evidence>
<dbReference type="Proteomes" id="UP000185678">
    <property type="component" value="Unassembled WGS sequence"/>
</dbReference>
<dbReference type="InterPro" id="IPR035958">
    <property type="entry name" value="SecB-like_sf"/>
</dbReference>
<comment type="subunit">
    <text evidence="6">Homotetramer, a dimer of dimers. One homotetramer interacts with 1 SecA dimer.</text>
</comment>
<proteinExistence type="inferred from homology"/>
<dbReference type="NCBIfam" id="NF004392">
    <property type="entry name" value="PRK05751.1-3"/>
    <property type="match status" value="1"/>
</dbReference>
<dbReference type="GO" id="GO:0006457">
    <property type="term" value="P:protein folding"/>
    <property type="evidence" value="ECO:0007669"/>
    <property type="project" value="UniProtKB-UniRule"/>
</dbReference>
<dbReference type="PANTHER" id="PTHR36918">
    <property type="match status" value="1"/>
</dbReference>
<sequence>MTDAQQDTANAQPLVILGQYIKDLSFEAPGAPEIFLKMKDAPEIPISVDVNARHLDGNTFEVVLHFQVEAKIANEPAFLLELVYGGLVQINPAEPDHAQPLLLIEAPRTMFPFARNLIADITRDGGFPPLMLQPIDFVQMFRQRLEAAAAAQAAAEAPVN</sequence>
<evidence type="ECO:0000256" key="2">
    <source>
        <dbReference type="ARBA" id="ARBA00022448"/>
    </source>
</evidence>
<dbReference type="GO" id="GO:0015031">
    <property type="term" value="P:protein transport"/>
    <property type="evidence" value="ECO:0007669"/>
    <property type="project" value="UniProtKB-UniRule"/>
</dbReference>
<comment type="similarity">
    <text evidence="1 6">Belongs to the SecB family.</text>
</comment>
<dbReference type="GO" id="GO:0051262">
    <property type="term" value="P:protein tetramerization"/>
    <property type="evidence" value="ECO:0007669"/>
    <property type="project" value="InterPro"/>
</dbReference>
<protein>
    <recommendedName>
        <fullName evidence="6">Protein-export protein SecB</fullName>
    </recommendedName>
</protein>
<comment type="function">
    <text evidence="6">One of the proteins required for the normal export of preproteins out of the cell cytoplasm. It is a molecular chaperone that binds to a subset of precursor proteins, maintaining them in a translocation-competent state. It also specifically binds to its receptor SecA.</text>
</comment>
<organism evidence="7 8">
    <name type="scientific">Insolitispirillum peregrinum</name>
    <dbReference type="NCBI Taxonomy" id="80876"/>
    <lineage>
        <taxon>Bacteria</taxon>
        <taxon>Pseudomonadati</taxon>
        <taxon>Pseudomonadota</taxon>
        <taxon>Alphaproteobacteria</taxon>
        <taxon>Rhodospirillales</taxon>
        <taxon>Novispirillaceae</taxon>
        <taxon>Insolitispirillum</taxon>
    </lineage>
</organism>
<dbReference type="InterPro" id="IPR003708">
    <property type="entry name" value="SecB"/>
</dbReference>
<keyword evidence="2 6" id="KW-0813">Transport</keyword>
<dbReference type="AlphaFoldDB" id="A0A1N7JE86"/>
<dbReference type="STRING" id="80876.SAMN05421779_102161"/>
<keyword evidence="6" id="KW-0963">Cytoplasm</keyword>